<reference evidence="1" key="1">
    <citation type="journal article" date="2015" name="Nature">
        <title>Complex archaea that bridge the gap between prokaryotes and eukaryotes.</title>
        <authorList>
            <person name="Spang A."/>
            <person name="Saw J.H."/>
            <person name="Jorgensen S.L."/>
            <person name="Zaremba-Niedzwiedzka K."/>
            <person name="Martijn J."/>
            <person name="Lind A.E."/>
            <person name="van Eijk R."/>
            <person name="Schleper C."/>
            <person name="Guy L."/>
            <person name="Ettema T.J."/>
        </authorList>
    </citation>
    <scope>NUCLEOTIDE SEQUENCE</scope>
</reference>
<evidence type="ECO:0000313" key="1">
    <source>
        <dbReference type="EMBL" id="KKM13875.1"/>
    </source>
</evidence>
<dbReference type="AlphaFoldDB" id="A0A0F9KEZ2"/>
<proteinExistence type="predicted"/>
<dbReference type="EMBL" id="LAZR01015276">
    <property type="protein sequence ID" value="KKM13875.1"/>
    <property type="molecule type" value="Genomic_DNA"/>
</dbReference>
<gene>
    <name evidence="1" type="ORF">LCGC14_1711790</name>
</gene>
<sequence length="84" mass="9539">MSINIIIGKFLDQSFYAFTRMFQTLQESDPLGFSKIKEYIIQKVGNIPEIISILTSKDLISQETGKIFTPEGENSLVRVINNLI</sequence>
<organism evidence="1">
    <name type="scientific">marine sediment metagenome</name>
    <dbReference type="NCBI Taxonomy" id="412755"/>
    <lineage>
        <taxon>unclassified sequences</taxon>
        <taxon>metagenomes</taxon>
        <taxon>ecological metagenomes</taxon>
    </lineage>
</organism>
<accession>A0A0F9KEZ2</accession>
<comment type="caution">
    <text evidence="1">The sequence shown here is derived from an EMBL/GenBank/DDBJ whole genome shotgun (WGS) entry which is preliminary data.</text>
</comment>
<protein>
    <submittedName>
        <fullName evidence="1">Uncharacterized protein</fullName>
    </submittedName>
</protein>
<name>A0A0F9KEZ2_9ZZZZ</name>